<name>A0A1G8QK28_9MICC</name>
<evidence type="ECO:0000313" key="2">
    <source>
        <dbReference type="Proteomes" id="UP000182130"/>
    </source>
</evidence>
<evidence type="ECO:0000313" key="1">
    <source>
        <dbReference type="EMBL" id="SDJ05144.1"/>
    </source>
</evidence>
<dbReference type="STRING" id="1045773.SAMN05216555_106209"/>
<dbReference type="OrthoDB" id="3405506at2"/>
<sequence length="208" mass="22034">MRSKHTQSTGLVDAANGLPVRRHTETGSYYVRKAGWPHFWGRVLDALVVVAVAGLLIVVFNSLVRNYSLGSLSYTFASSTGAFYGVVAAIWFLVLFGYGMICGAIGGLGDAASGMRGVRITDGTTSGAWLGGWRAVCWSFAPLYVVLTISAALSGSGGDSFEAKFTPIDLRSGLARGQQPVPDPKTAAEQTDDQGLPKLYGRQPDARP</sequence>
<evidence type="ECO:0008006" key="3">
    <source>
        <dbReference type="Google" id="ProtNLM"/>
    </source>
</evidence>
<reference evidence="2" key="1">
    <citation type="submission" date="2016-10" db="EMBL/GenBank/DDBJ databases">
        <authorList>
            <person name="Varghese N."/>
            <person name="Submissions S."/>
        </authorList>
    </citation>
    <scope>NUCLEOTIDE SEQUENCE [LARGE SCALE GENOMIC DNA]</scope>
    <source>
        <strain evidence="2">CGMCC 1.10783</strain>
    </source>
</reference>
<organism evidence="1 2">
    <name type="scientific">Arthrobacter cupressi</name>
    <dbReference type="NCBI Taxonomy" id="1045773"/>
    <lineage>
        <taxon>Bacteria</taxon>
        <taxon>Bacillati</taxon>
        <taxon>Actinomycetota</taxon>
        <taxon>Actinomycetes</taxon>
        <taxon>Micrococcales</taxon>
        <taxon>Micrococcaceae</taxon>
        <taxon>Arthrobacter</taxon>
    </lineage>
</organism>
<dbReference type="RefSeq" id="WP_074588703.1">
    <property type="nucleotide sequence ID" value="NZ_FNEI01000006.1"/>
</dbReference>
<keyword evidence="2" id="KW-1185">Reference proteome</keyword>
<dbReference type="AlphaFoldDB" id="A0A1G8QK28"/>
<proteinExistence type="predicted"/>
<dbReference type="EMBL" id="FNEI01000006">
    <property type="protein sequence ID" value="SDJ05144.1"/>
    <property type="molecule type" value="Genomic_DNA"/>
</dbReference>
<gene>
    <name evidence="1" type="ORF">SAMN05216555_106209</name>
</gene>
<protein>
    <recommendedName>
        <fullName evidence="3">RDD family protein</fullName>
    </recommendedName>
</protein>
<accession>A0A1G8QK28</accession>
<dbReference type="Proteomes" id="UP000182130">
    <property type="component" value="Unassembled WGS sequence"/>
</dbReference>